<protein>
    <recommendedName>
        <fullName evidence="1">SnoaL-like domain-containing protein</fullName>
    </recommendedName>
</protein>
<dbReference type="Proteomes" id="UP000288859">
    <property type="component" value="Unassembled WGS sequence"/>
</dbReference>
<dbReference type="InterPro" id="IPR032710">
    <property type="entry name" value="NTF2-like_dom_sf"/>
</dbReference>
<dbReference type="Pfam" id="PF13577">
    <property type="entry name" value="SnoaL_4"/>
    <property type="match status" value="1"/>
</dbReference>
<dbReference type="InterPro" id="IPR037401">
    <property type="entry name" value="SnoaL-like"/>
</dbReference>
<comment type="caution">
    <text evidence="2">The sequence shown here is derived from an EMBL/GenBank/DDBJ whole genome shotgun (WGS) entry which is preliminary data.</text>
</comment>
<dbReference type="OrthoDB" id="10319564at2759"/>
<feature type="domain" description="SnoaL-like" evidence="1">
    <location>
        <begin position="16"/>
        <end position="154"/>
    </location>
</feature>
<gene>
    <name evidence="2" type="ORF">B0A52_07113</name>
</gene>
<proteinExistence type="predicted"/>
<organism evidence="2 3">
    <name type="scientific">Exophiala mesophila</name>
    <name type="common">Black yeast-like fungus</name>
    <dbReference type="NCBI Taxonomy" id="212818"/>
    <lineage>
        <taxon>Eukaryota</taxon>
        <taxon>Fungi</taxon>
        <taxon>Dikarya</taxon>
        <taxon>Ascomycota</taxon>
        <taxon>Pezizomycotina</taxon>
        <taxon>Eurotiomycetes</taxon>
        <taxon>Chaetothyriomycetidae</taxon>
        <taxon>Chaetothyriales</taxon>
        <taxon>Herpotrichiellaceae</taxon>
        <taxon>Exophiala</taxon>
    </lineage>
</organism>
<evidence type="ECO:0000313" key="2">
    <source>
        <dbReference type="EMBL" id="RVX68686.1"/>
    </source>
</evidence>
<dbReference type="AlphaFoldDB" id="A0A438MY71"/>
<accession>A0A438MY71</accession>
<evidence type="ECO:0000259" key="1">
    <source>
        <dbReference type="Pfam" id="PF13577"/>
    </source>
</evidence>
<name>A0A438MY71_EXOME</name>
<dbReference type="Gene3D" id="3.10.450.50">
    <property type="match status" value="1"/>
</dbReference>
<reference evidence="2 3" key="1">
    <citation type="submission" date="2017-03" db="EMBL/GenBank/DDBJ databases">
        <title>Genomes of endolithic fungi from Antarctica.</title>
        <authorList>
            <person name="Coleine C."/>
            <person name="Masonjones S."/>
            <person name="Stajich J.E."/>
        </authorList>
    </citation>
    <scope>NUCLEOTIDE SEQUENCE [LARGE SCALE GENOMIC DNA]</scope>
    <source>
        <strain evidence="2 3">CCFEE 6314</strain>
    </source>
</reference>
<sequence>MAAQDLSLAHLQEQFALYQHIQSYHWLADTWQWKEMSQLLAKDVEFEFDYVPSEADQAEAGGIQLRAEKVIGAENVVAMFDNLVKPFKKAMHVIVNTNFNISGSTATGTANILFYGTPDLTKPHMCYSMGSRYHWKFCKEGPVSPAGTNWKTSYTRVEKIWENSTLPQ</sequence>
<dbReference type="EMBL" id="NAJM01000036">
    <property type="protein sequence ID" value="RVX68686.1"/>
    <property type="molecule type" value="Genomic_DNA"/>
</dbReference>
<dbReference type="SUPFAM" id="SSF54427">
    <property type="entry name" value="NTF2-like"/>
    <property type="match status" value="1"/>
</dbReference>
<evidence type="ECO:0000313" key="3">
    <source>
        <dbReference type="Proteomes" id="UP000288859"/>
    </source>
</evidence>